<dbReference type="Gene3D" id="2.60.40.3830">
    <property type="match status" value="1"/>
</dbReference>
<name>U6STB2_9BACI</name>
<evidence type="ECO:0008006" key="4">
    <source>
        <dbReference type="Google" id="ProtNLM"/>
    </source>
</evidence>
<dbReference type="AlphaFoldDB" id="U6STB2"/>
<keyword evidence="3" id="KW-1185">Reference proteome</keyword>
<evidence type="ECO:0000313" key="3">
    <source>
        <dbReference type="Proteomes" id="UP000017170"/>
    </source>
</evidence>
<protein>
    <recommendedName>
        <fullName evidence="4">DUF4871 domain-containing protein</fullName>
    </recommendedName>
</protein>
<comment type="caution">
    <text evidence="2">The sequence shown here is derived from an EMBL/GenBank/DDBJ whole genome shotgun (WGS) entry which is preliminary data.</text>
</comment>
<feature type="chain" id="PRO_5039263160" description="DUF4871 domain-containing protein" evidence="1">
    <location>
        <begin position="21"/>
        <end position="168"/>
    </location>
</feature>
<gene>
    <name evidence="2" type="ORF">A33I_09655</name>
</gene>
<evidence type="ECO:0000313" key="2">
    <source>
        <dbReference type="EMBL" id="ERN53881.1"/>
    </source>
</evidence>
<reference evidence="2 3" key="1">
    <citation type="journal article" date="2013" name="Genome Announc.">
        <title>Genome Sequence of the Extreme Obligate Alkaliphile Bacillus marmarensis Strain DSM 21297.</title>
        <authorList>
            <person name="Wernick D.G."/>
            <person name="Choi K.Y."/>
            <person name="Tat C.A."/>
            <person name="Lafontaine Rivera J.G."/>
            <person name="Liao J.C."/>
        </authorList>
    </citation>
    <scope>NUCLEOTIDE SEQUENCE [LARGE SCALE GENOMIC DNA]</scope>
    <source>
        <strain evidence="2 3">DSM 21297</strain>
    </source>
</reference>
<proteinExistence type="predicted"/>
<dbReference type="EMBL" id="ATAE01000017">
    <property type="protein sequence ID" value="ERN53881.1"/>
    <property type="molecule type" value="Genomic_DNA"/>
</dbReference>
<dbReference type="PATRIC" id="fig|1188261.3.peg.1304"/>
<evidence type="ECO:0000256" key="1">
    <source>
        <dbReference type="SAM" id="SignalP"/>
    </source>
</evidence>
<dbReference type="PROSITE" id="PS51257">
    <property type="entry name" value="PROKAR_LIPOPROTEIN"/>
    <property type="match status" value="1"/>
</dbReference>
<keyword evidence="1" id="KW-0732">Signal</keyword>
<feature type="signal peptide" evidence="1">
    <location>
        <begin position="1"/>
        <end position="20"/>
    </location>
</feature>
<dbReference type="Proteomes" id="UP000017170">
    <property type="component" value="Unassembled WGS sequence"/>
</dbReference>
<organism evidence="2 3">
    <name type="scientific">Alkalihalophilus marmarensis DSM 21297</name>
    <dbReference type="NCBI Taxonomy" id="1188261"/>
    <lineage>
        <taxon>Bacteria</taxon>
        <taxon>Bacillati</taxon>
        <taxon>Bacillota</taxon>
        <taxon>Bacilli</taxon>
        <taxon>Bacillales</taxon>
        <taxon>Bacillaceae</taxon>
        <taxon>Alkalihalophilus</taxon>
    </lineage>
</organism>
<sequence length="168" mass="19189">MKKIPLYFMFVTMLFIVACSSEETLETSLHLPEGLPSFVQESDFTEIDWERKAVEFGEREMLGNENKSGVIGANTSSVNREKWMWHLWGIEHRELTVVGFHKETQTIHQVLYKGPSGDPYWSGVTGGENNGADIHMPSNVTLPEKGEWAFLLYTNDELFDILVFDIIS</sequence>
<accession>U6STB2</accession>
<dbReference type="RefSeq" id="WP_022627636.1">
    <property type="nucleotide sequence ID" value="NZ_ATAE01000017.1"/>
</dbReference>